<proteinExistence type="predicted"/>
<protein>
    <recommendedName>
        <fullName evidence="3">DUF5648 domain-containing protein</fullName>
    </recommendedName>
</protein>
<keyword evidence="1" id="KW-0175">Coiled coil</keyword>
<feature type="signal peptide" evidence="2">
    <location>
        <begin position="1"/>
        <end position="27"/>
    </location>
</feature>
<gene>
    <name evidence="4" type="ORF">RF668_09985</name>
</gene>
<name>A0AAX4AII1_LACLC</name>
<dbReference type="EMBL" id="CP133787">
    <property type="protein sequence ID" value="WMX70219.1"/>
    <property type="molecule type" value="Genomic_DNA"/>
</dbReference>
<dbReference type="Proteomes" id="UP001254658">
    <property type="component" value="Chromosome"/>
</dbReference>
<evidence type="ECO:0000256" key="2">
    <source>
        <dbReference type="SAM" id="SignalP"/>
    </source>
</evidence>
<dbReference type="InterPro" id="IPR043708">
    <property type="entry name" value="DUF5648"/>
</dbReference>
<dbReference type="AlphaFoldDB" id="A0AAX4AII1"/>
<evidence type="ECO:0000313" key="5">
    <source>
        <dbReference type="Proteomes" id="UP001254658"/>
    </source>
</evidence>
<feature type="chain" id="PRO_5043825254" description="DUF5648 domain-containing protein" evidence="2">
    <location>
        <begin position="28"/>
        <end position="373"/>
    </location>
</feature>
<evidence type="ECO:0000256" key="1">
    <source>
        <dbReference type="SAM" id="Coils"/>
    </source>
</evidence>
<reference evidence="4" key="2">
    <citation type="submission" date="2023-09" db="EMBL/GenBank/DDBJ databases">
        <authorList>
            <person name="Kim T.W."/>
        </authorList>
    </citation>
    <scope>NUCLEOTIDE SEQUENCE</scope>
    <source>
        <strain evidence="4">KCKM 0438</strain>
    </source>
</reference>
<evidence type="ECO:0000259" key="3">
    <source>
        <dbReference type="Pfam" id="PF18885"/>
    </source>
</evidence>
<keyword evidence="2" id="KW-0732">Signal</keyword>
<sequence length="373" mass="42419">MKNKTIKLTISMAAVLGLSAVVMNVKANMTVYQLYLPTGNQYFMTDSTYEKSYDMKYGWTYQGVNWQAPSSGTAVYRTYNPNSGEHFFTTSHYEAAATVKAGWRWDNNGKSVFYSGGQEPVYRLYKSGQPHRYTPNISQVNSWANQGWKKEGIAFYAIYPNQNWSFDTMYYTYSAQKGDVHTPQFDYLNSNGQAISTYQNNNTYASYNNAIYNFNQNLAQVAADADYANWQARQKWSQQLNDLEVNLNQAQATVNAAQAQVKQYQILINQQQTYISEDQKEGLPTLQDQTLLNQYQINLDTANHNLTQTQATYNALLAKKNSLIATGTDYVKLSYNITRSVDNKKVTIHFNQSNKLAGKITNKPSNLTSVLSR</sequence>
<feature type="domain" description="DUF5648" evidence="3">
    <location>
        <begin position="31"/>
        <end position="157"/>
    </location>
</feature>
<reference evidence="4" key="1">
    <citation type="journal article" date="2022" name="Microbiol. Spectr.">
        <title>Optimizing Conditions in the Acid Tolerance Test for Potential Probiotics Using Response Surface Methodology.</title>
        <authorList>
            <person name="Ko H.I."/>
            <person name="Jeong C.H."/>
            <person name="Hong S.W."/>
            <person name="Eun J.B."/>
            <person name="Kim T.W."/>
        </authorList>
    </citation>
    <scope>NUCLEOTIDE SEQUENCE</scope>
    <source>
        <strain evidence="4">KCKM 0438</strain>
    </source>
</reference>
<evidence type="ECO:0000313" key="4">
    <source>
        <dbReference type="EMBL" id="WMX70219.1"/>
    </source>
</evidence>
<dbReference type="RefSeq" id="WP_052206552.1">
    <property type="nucleotide sequence ID" value="NZ_CP070856.1"/>
</dbReference>
<organism evidence="4 5">
    <name type="scientific">Lactococcus lactis subsp. cremoris</name>
    <name type="common">Streptococcus cremoris</name>
    <dbReference type="NCBI Taxonomy" id="1359"/>
    <lineage>
        <taxon>Bacteria</taxon>
        <taxon>Bacillati</taxon>
        <taxon>Bacillota</taxon>
        <taxon>Bacilli</taxon>
        <taxon>Lactobacillales</taxon>
        <taxon>Streptococcaceae</taxon>
        <taxon>Lactococcus</taxon>
    </lineage>
</organism>
<accession>A0AAX4AII1</accession>
<dbReference type="Pfam" id="PF18885">
    <property type="entry name" value="DUF5648"/>
    <property type="match status" value="1"/>
</dbReference>
<feature type="coiled-coil region" evidence="1">
    <location>
        <begin position="233"/>
        <end position="267"/>
    </location>
</feature>